<dbReference type="EMBL" id="JASCZI010030823">
    <property type="protein sequence ID" value="MED6124956.1"/>
    <property type="molecule type" value="Genomic_DNA"/>
</dbReference>
<accession>A0ABU6RLM9</accession>
<evidence type="ECO:0000313" key="1">
    <source>
        <dbReference type="EMBL" id="MED6124956.1"/>
    </source>
</evidence>
<name>A0ABU6RLM9_9FABA</name>
<sequence length="79" mass="8476">LAHASKGMFSSPSSHLKLISVLPFRLKRRSGLAGPTPVVPCRIEVHPSRSCGGRAIPLLSKHIISSEGAHQFIAEPIEL</sequence>
<gene>
    <name evidence="1" type="ORF">PIB30_063902</name>
</gene>
<evidence type="ECO:0000313" key="2">
    <source>
        <dbReference type="Proteomes" id="UP001341840"/>
    </source>
</evidence>
<protein>
    <submittedName>
        <fullName evidence="1">Uncharacterized protein</fullName>
    </submittedName>
</protein>
<proteinExistence type="predicted"/>
<keyword evidence="2" id="KW-1185">Reference proteome</keyword>
<feature type="non-terminal residue" evidence="1">
    <location>
        <position position="1"/>
    </location>
</feature>
<dbReference type="Proteomes" id="UP001341840">
    <property type="component" value="Unassembled WGS sequence"/>
</dbReference>
<comment type="caution">
    <text evidence="1">The sequence shown here is derived from an EMBL/GenBank/DDBJ whole genome shotgun (WGS) entry which is preliminary data.</text>
</comment>
<organism evidence="1 2">
    <name type="scientific">Stylosanthes scabra</name>
    <dbReference type="NCBI Taxonomy" id="79078"/>
    <lineage>
        <taxon>Eukaryota</taxon>
        <taxon>Viridiplantae</taxon>
        <taxon>Streptophyta</taxon>
        <taxon>Embryophyta</taxon>
        <taxon>Tracheophyta</taxon>
        <taxon>Spermatophyta</taxon>
        <taxon>Magnoliopsida</taxon>
        <taxon>eudicotyledons</taxon>
        <taxon>Gunneridae</taxon>
        <taxon>Pentapetalae</taxon>
        <taxon>rosids</taxon>
        <taxon>fabids</taxon>
        <taxon>Fabales</taxon>
        <taxon>Fabaceae</taxon>
        <taxon>Papilionoideae</taxon>
        <taxon>50 kb inversion clade</taxon>
        <taxon>dalbergioids sensu lato</taxon>
        <taxon>Dalbergieae</taxon>
        <taxon>Pterocarpus clade</taxon>
        <taxon>Stylosanthes</taxon>
    </lineage>
</organism>
<reference evidence="1 2" key="1">
    <citation type="journal article" date="2023" name="Plants (Basel)">
        <title>Bridging the Gap: Combining Genomics and Transcriptomics Approaches to Understand Stylosanthes scabra, an Orphan Legume from the Brazilian Caatinga.</title>
        <authorList>
            <person name="Ferreira-Neto J.R.C."/>
            <person name="da Silva M.D."/>
            <person name="Binneck E."/>
            <person name="de Melo N.F."/>
            <person name="da Silva R.H."/>
            <person name="de Melo A.L.T.M."/>
            <person name="Pandolfi V."/>
            <person name="Bustamante F.O."/>
            <person name="Brasileiro-Vidal A.C."/>
            <person name="Benko-Iseppon A.M."/>
        </authorList>
    </citation>
    <scope>NUCLEOTIDE SEQUENCE [LARGE SCALE GENOMIC DNA]</scope>
    <source>
        <tissue evidence="1">Leaves</tissue>
    </source>
</reference>